<evidence type="ECO:0000256" key="3">
    <source>
        <dbReference type="ARBA" id="ARBA00022801"/>
    </source>
</evidence>
<proteinExistence type="predicted"/>
<feature type="domain" description="VRR-NUC" evidence="5">
    <location>
        <begin position="77"/>
        <end position="190"/>
    </location>
</feature>
<organism evidence="6 7">
    <name type="scientific">Caldimonas mangrovi</name>
    <dbReference type="NCBI Taxonomy" id="2944811"/>
    <lineage>
        <taxon>Bacteria</taxon>
        <taxon>Pseudomonadati</taxon>
        <taxon>Pseudomonadota</taxon>
        <taxon>Betaproteobacteria</taxon>
        <taxon>Burkholderiales</taxon>
        <taxon>Sphaerotilaceae</taxon>
        <taxon>Caldimonas</taxon>
    </lineage>
</organism>
<evidence type="ECO:0000259" key="5">
    <source>
        <dbReference type="SMART" id="SM00990"/>
    </source>
</evidence>
<dbReference type="Pfam" id="PF08774">
    <property type="entry name" value="VRR_NUC"/>
    <property type="match status" value="1"/>
</dbReference>
<keyword evidence="2" id="KW-0540">Nuclease</keyword>
<keyword evidence="7" id="KW-1185">Reference proteome</keyword>
<name>A0ABT0YTN3_9BURK</name>
<gene>
    <name evidence="6" type="ORF">M8A51_21525</name>
</gene>
<sequence length="238" mass="26398">MSGDNQGPLATGGMSKKGTTTVVKVNEPELDYLDKKVLCTAICKCKNTPGVGKDGRSLKQVCVSAQLRALDASLQHRSPYKPEINYDMTKSPPEPIMDSTIETKGHDWLPGWLKKWWPEDPEHPPFEPGRGMVKRPDVIIVKDPTKPPTQDNIKKVVEIKFPPDTVSREQDADYRRIAGDADMVELTPDKCDCDKMEPDKPKVPVDVEDIGTIGTILGMLLTIFGRRPPRAPTPVPAY</sequence>
<evidence type="ECO:0000256" key="1">
    <source>
        <dbReference type="ARBA" id="ARBA00001946"/>
    </source>
</evidence>
<evidence type="ECO:0000313" key="7">
    <source>
        <dbReference type="Proteomes" id="UP001165541"/>
    </source>
</evidence>
<keyword evidence="3" id="KW-0378">Hydrolase</keyword>
<reference evidence="6" key="1">
    <citation type="submission" date="2022-05" db="EMBL/GenBank/DDBJ databases">
        <title>Schlegelella sp. nov., isolated from mangrove soil.</title>
        <authorList>
            <person name="Liu Y."/>
            <person name="Ge X."/>
            <person name="Liu W."/>
        </authorList>
    </citation>
    <scope>NUCLEOTIDE SEQUENCE</scope>
    <source>
        <strain evidence="6">S2-27</strain>
    </source>
</reference>
<feature type="region of interest" description="Disordered" evidence="4">
    <location>
        <begin position="1"/>
        <end position="20"/>
    </location>
</feature>
<evidence type="ECO:0000256" key="2">
    <source>
        <dbReference type="ARBA" id="ARBA00022722"/>
    </source>
</evidence>
<comment type="cofactor">
    <cofactor evidence="1">
        <name>Mg(2+)</name>
        <dbReference type="ChEBI" id="CHEBI:18420"/>
    </cofactor>
</comment>
<dbReference type="InterPro" id="IPR014883">
    <property type="entry name" value="VRR_NUC"/>
</dbReference>
<accession>A0ABT0YTN3</accession>
<evidence type="ECO:0000313" key="6">
    <source>
        <dbReference type="EMBL" id="MCM5682118.1"/>
    </source>
</evidence>
<dbReference type="SMART" id="SM00990">
    <property type="entry name" value="VRR_NUC"/>
    <property type="match status" value="1"/>
</dbReference>
<evidence type="ECO:0000256" key="4">
    <source>
        <dbReference type="SAM" id="MobiDB-lite"/>
    </source>
</evidence>
<comment type="caution">
    <text evidence="6">The sequence shown here is derived from an EMBL/GenBank/DDBJ whole genome shotgun (WGS) entry which is preliminary data.</text>
</comment>
<protein>
    <submittedName>
        <fullName evidence="6">VRR-NUC domain-containing protein</fullName>
    </submittedName>
</protein>
<dbReference type="RefSeq" id="WP_251780599.1">
    <property type="nucleotide sequence ID" value="NZ_JAMKFE010000016.1"/>
</dbReference>
<dbReference type="Proteomes" id="UP001165541">
    <property type="component" value="Unassembled WGS sequence"/>
</dbReference>
<dbReference type="EMBL" id="JAMKFE010000016">
    <property type="protein sequence ID" value="MCM5682118.1"/>
    <property type="molecule type" value="Genomic_DNA"/>
</dbReference>